<dbReference type="RefSeq" id="WP_251935728.1">
    <property type="nucleotide sequence ID" value="NZ_CP098747.1"/>
</dbReference>
<name>A0ABY4W4K4_9PROT</name>
<dbReference type="SUPFAM" id="SSF51197">
    <property type="entry name" value="Clavaminate synthase-like"/>
    <property type="match status" value="1"/>
</dbReference>
<dbReference type="InterPro" id="IPR008775">
    <property type="entry name" value="Phytyl_CoA_dOase-like"/>
</dbReference>
<keyword evidence="1" id="KW-0560">Oxidoreductase</keyword>
<evidence type="ECO:0000313" key="2">
    <source>
        <dbReference type="Proteomes" id="UP001056291"/>
    </source>
</evidence>
<evidence type="ECO:0000313" key="1">
    <source>
        <dbReference type="EMBL" id="USG62135.1"/>
    </source>
</evidence>
<dbReference type="EMBL" id="CP098747">
    <property type="protein sequence ID" value="USG62135.1"/>
    <property type="molecule type" value="Genomic_DNA"/>
</dbReference>
<gene>
    <name evidence="1" type="ORF">NBZ79_03990</name>
</gene>
<protein>
    <submittedName>
        <fullName evidence="1">Phytanoyl-CoA dioxygenase family protein</fullName>
    </submittedName>
</protein>
<dbReference type="Gene3D" id="2.60.120.620">
    <property type="entry name" value="q2cbj1_9rhob like domain"/>
    <property type="match status" value="1"/>
</dbReference>
<keyword evidence="2" id="KW-1185">Reference proteome</keyword>
<proteinExistence type="predicted"/>
<organism evidence="1 2">
    <name type="scientific">Sneathiella marina</name>
    <dbReference type="NCBI Taxonomy" id="2950108"/>
    <lineage>
        <taxon>Bacteria</taxon>
        <taxon>Pseudomonadati</taxon>
        <taxon>Pseudomonadota</taxon>
        <taxon>Alphaproteobacteria</taxon>
        <taxon>Sneathiellales</taxon>
        <taxon>Sneathiellaceae</taxon>
        <taxon>Sneathiella</taxon>
    </lineage>
</organism>
<dbReference type="GO" id="GO:0051213">
    <property type="term" value="F:dioxygenase activity"/>
    <property type="evidence" value="ECO:0007669"/>
    <property type="project" value="UniProtKB-KW"/>
</dbReference>
<accession>A0ABY4W4K4</accession>
<keyword evidence="1" id="KW-0223">Dioxygenase</keyword>
<sequence length="211" mass="23876">MSPVLTEAELAPVRDTLMRFRAQNIPPVYIYLYDQPWHLFHRLTELIGHFLGEKYAILPNLWAWHLATPGDTGWPPHRDCDADTVLDIGGDRILMSLSLWVPLTDATPENGGMYVLPRTTQPGPEGLDLKQGVALPARAGSVLGWTQDIYHWGGAYTSEASGPRLSLSLEFQNRVFEPLIEPLLDFSKLPSFDQRLALVDAQFEKYRHIDR</sequence>
<reference evidence="1" key="1">
    <citation type="submission" date="2022-06" db="EMBL/GenBank/DDBJ databases">
        <title>Sneathiella actinostolidae sp. nov., isolated from a sea anemonein the Western Pacific Ocean.</title>
        <authorList>
            <person name="Wei M.J."/>
        </authorList>
    </citation>
    <scope>NUCLEOTIDE SEQUENCE</scope>
    <source>
        <strain evidence="1">PHK-P5</strain>
    </source>
</reference>
<dbReference type="Pfam" id="PF05721">
    <property type="entry name" value="PhyH"/>
    <property type="match status" value="1"/>
</dbReference>
<dbReference type="Proteomes" id="UP001056291">
    <property type="component" value="Chromosome"/>
</dbReference>